<name>A0A656K379_PSESF</name>
<dbReference type="AlphaFoldDB" id="A0A656K379"/>
<evidence type="ECO:0000313" key="1">
    <source>
        <dbReference type="EMBL" id="EPN68247.1"/>
    </source>
</evidence>
<proteinExistence type="predicted"/>
<evidence type="ECO:0000313" key="2">
    <source>
        <dbReference type="Proteomes" id="UP000018849"/>
    </source>
</evidence>
<comment type="caution">
    <text evidence="1">The sequence shown here is derived from an EMBL/GenBank/DDBJ whole genome shotgun (WGS) entry which is preliminary data.</text>
</comment>
<accession>A0A656K379</accession>
<protein>
    <submittedName>
        <fullName evidence="1">Glycosyl transferase family protein</fullName>
    </submittedName>
</protein>
<keyword evidence="1" id="KW-0808">Transferase</keyword>
<dbReference type="GO" id="GO:0016740">
    <property type="term" value="F:transferase activity"/>
    <property type="evidence" value="ECO:0007669"/>
    <property type="project" value="UniProtKB-KW"/>
</dbReference>
<dbReference type="Proteomes" id="UP000018849">
    <property type="component" value="Unassembled WGS sequence"/>
</dbReference>
<gene>
    <name evidence="1" type="ORF">A245_04485</name>
</gene>
<sequence>RQALQRARLAQLAEQLTTSQLKQLHIGTSTASQAPLSLTWRNKGQHAQATLHAGVLPLALSLDYQLPADNQQLLQDLRSLPVTELIYQNLANCPVELYALAAQLEKPYRIICRDDELLAPNACRDWANFARQAQSIQLPWHALRERYAAALPQATILIEPVPQTLAANATVPSTLLIADSLSNADIAEQWLQLGRRITRDKLPLVLLIPGDSPWVKPLLATGAIHALPATQGLRTADAVLCAGCTAALSLEHNPGASWRAADLAAELGLPLYA</sequence>
<dbReference type="EMBL" id="AOKF01000364">
    <property type="protein sequence ID" value="EPN68247.1"/>
    <property type="molecule type" value="Genomic_DNA"/>
</dbReference>
<feature type="non-terminal residue" evidence="1">
    <location>
        <position position="273"/>
    </location>
</feature>
<organism evidence="1 2">
    <name type="scientific">Pseudomonas syringae pv. actinidiae ICMP 19096</name>
    <dbReference type="NCBI Taxonomy" id="1194405"/>
    <lineage>
        <taxon>Bacteria</taxon>
        <taxon>Pseudomonadati</taxon>
        <taxon>Pseudomonadota</taxon>
        <taxon>Gammaproteobacteria</taxon>
        <taxon>Pseudomonadales</taxon>
        <taxon>Pseudomonadaceae</taxon>
        <taxon>Pseudomonas</taxon>
        <taxon>Pseudomonas syringae</taxon>
    </lineage>
</organism>
<reference evidence="1 2" key="1">
    <citation type="journal article" date="2013" name="PLoS Pathog.">
        <title>Genomic analysis of the Kiwifruit pathogen Pseudomonas syringae pv. actinidiae provides insight into the origins of an emergent plant disease.</title>
        <authorList>
            <person name="McCann H.C."/>
            <person name="Rikkerink E.H."/>
            <person name="Bertels F."/>
            <person name="Fiers M."/>
            <person name="Lu A."/>
            <person name="Rees-George J."/>
            <person name="Andersen M.T."/>
            <person name="Gleave A.P."/>
            <person name="Haubold B."/>
            <person name="Wohlers M.W."/>
            <person name="Guttman D.S."/>
            <person name="Wang P.W."/>
            <person name="Straub C."/>
            <person name="Vanneste J.L."/>
            <person name="Rainey P.B."/>
            <person name="Templeton M.D."/>
        </authorList>
    </citation>
    <scope>NUCLEOTIDE SEQUENCE [LARGE SCALE GENOMIC DNA]</scope>
    <source>
        <strain evidence="1 2">ICMP 19096</strain>
    </source>
</reference>
<feature type="non-terminal residue" evidence="1">
    <location>
        <position position="1"/>
    </location>
</feature>